<dbReference type="AlphaFoldDB" id="A0AAV6U1B5"/>
<evidence type="ECO:0008006" key="3">
    <source>
        <dbReference type="Google" id="ProtNLM"/>
    </source>
</evidence>
<sequence length="416" mass="47571">MLLGEKIAKSKLAPWQRLDALKTFFFPSFVFQMRTQQLSKSDMKIVDDFIRPLIKDTLYVDESAANEYIYGSAKMGLLGIPKLSEEVDIMMVDNAFKLLSSKDIRIHELAWEDILEHITTRTKLDPSPSLIEKYLNGVQDEEGFRHTSCPYSSTWSRARAASTRLGVTWRCREYGDLELHIDDKVLTKIDRKKICKTLKESLRNCWAKDLIAKPSQGAAIEVTSRHKASSHFLRSGDFTTFADWRFIHKARLNLLRLNGNTPWDDSIAQCRRCNAPVESTLHGSQEALILDVTVPYENRYQAFENARNEKTRKYADIASLLKKDFKKVSVEAIIVGALGSWDPANDAVLRKFTNKRYVNKLRKLCVSGAINHSRQIFQKHVIGHIPQEARPQHQEAVSANAEQDITRDNTIDFANN</sequence>
<name>A0AAV6U1B5_9ARAC</name>
<gene>
    <name evidence="1" type="ORF">JTE90_021134</name>
</gene>
<evidence type="ECO:0000313" key="2">
    <source>
        <dbReference type="Proteomes" id="UP000827092"/>
    </source>
</evidence>
<organism evidence="1 2">
    <name type="scientific">Oedothorax gibbosus</name>
    <dbReference type="NCBI Taxonomy" id="931172"/>
    <lineage>
        <taxon>Eukaryota</taxon>
        <taxon>Metazoa</taxon>
        <taxon>Ecdysozoa</taxon>
        <taxon>Arthropoda</taxon>
        <taxon>Chelicerata</taxon>
        <taxon>Arachnida</taxon>
        <taxon>Araneae</taxon>
        <taxon>Araneomorphae</taxon>
        <taxon>Entelegynae</taxon>
        <taxon>Araneoidea</taxon>
        <taxon>Linyphiidae</taxon>
        <taxon>Erigoninae</taxon>
        <taxon>Oedothorax</taxon>
    </lineage>
</organism>
<reference evidence="1 2" key="1">
    <citation type="journal article" date="2022" name="Nat. Ecol. Evol.">
        <title>A masculinizing supergene underlies an exaggerated male reproductive morph in a spider.</title>
        <authorList>
            <person name="Hendrickx F."/>
            <person name="De Corte Z."/>
            <person name="Sonet G."/>
            <person name="Van Belleghem S.M."/>
            <person name="Kostlbacher S."/>
            <person name="Vangestel C."/>
        </authorList>
    </citation>
    <scope>NUCLEOTIDE SEQUENCE [LARGE SCALE GENOMIC DNA]</scope>
    <source>
        <strain evidence="1">W744_W776</strain>
    </source>
</reference>
<dbReference type="EMBL" id="JAFNEN010000748">
    <property type="protein sequence ID" value="KAG8177801.1"/>
    <property type="molecule type" value="Genomic_DNA"/>
</dbReference>
<comment type="caution">
    <text evidence="1">The sequence shown here is derived from an EMBL/GenBank/DDBJ whole genome shotgun (WGS) entry which is preliminary data.</text>
</comment>
<accession>A0AAV6U1B5</accession>
<keyword evidence="2" id="KW-1185">Reference proteome</keyword>
<protein>
    <recommendedName>
        <fullName evidence="3">Reverse transcriptase</fullName>
    </recommendedName>
</protein>
<evidence type="ECO:0000313" key="1">
    <source>
        <dbReference type="EMBL" id="KAG8177801.1"/>
    </source>
</evidence>
<proteinExistence type="predicted"/>
<dbReference type="Proteomes" id="UP000827092">
    <property type="component" value="Unassembled WGS sequence"/>
</dbReference>